<organism evidence="2 3">
    <name type="scientific">Triticum urartu</name>
    <name type="common">Red wild einkorn</name>
    <name type="synonym">Crithodium urartu</name>
    <dbReference type="NCBI Taxonomy" id="4572"/>
    <lineage>
        <taxon>Eukaryota</taxon>
        <taxon>Viridiplantae</taxon>
        <taxon>Streptophyta</taxon>
        <taxon>Embryophyta</taxon>
        <taxon>Tracheophyta</taxon>
        <taxon>Spermatophyta</taxon>
        <taxon>Magnoliopsida</taxon>
        <taxon>Liliopsida</taxon>
        <taxon>Poales</taxon>
        <taxon>Poaceae</taxon>
        <taxon>BOP clade</taxon>
        <taxon>Pooideae</taxon>
        <taxon>Triticodae</taxon>
        <taxon>Triticeae</taxon>
        <taxon>Triticinae</taxon>
        <taxon>Triticum</taxon>
    </lineage>
</organism>
<dbReference type="Proteomes" id="UP000015106">
    <property type="component" value="Chromosome 5"/>
</dbReference>
<dbReference type="AlphaFoldDB" id="A0A8R7UJF1"/>
<dbReference type="EnsemblPlants" id="TuG1812G0500002554.01.T01">
    <property type="protein sequence ID" value="TuG1812G0500002554.01.T01.cds395117"/>
    <property type="gene ID" value="TuG1812G0500002554.01"/>
</dbReference>
<dbReference type="EnsemblPlants" id="TuG1812G0500002554.01.T02">
    <property type="protein sequence ID" value="TuG1812G0500002554.01.T02.cds395117"/>
    <property type="gene ID" value="TuG1812G0500002554.01"/>
</dbReference>
<sequence>MNTGQRHLCWEEQNRGADTRNSKSCLTRPPPRFSLRRSVLTPRIPPPVPLLNSGDAKSLHHLGSLPTQPVAASYSFSRSRSSVEDSRCRLCNPCLSIHRT</sequence>
<accession>A0A8R7UJF1</accession>
<keyword evidence="3" id="KW-1185">Reference proteome</keyword>
<reference evidence="2" key="2">
    <citation type="submission" date="2018-03" db="EMBL/GenBank/DDBJ databases">
        <title>The Triticum urartu genome reveals the dynamic nature of wheat genome evolution.</title>
        <authorList>
            <person name="Ling H."/>
            <person name="Ma B."/>
            <person name="Shi X."/>
            <person name="Liu H."/>
            <person name="Dong L."/>
            <person name="Sun H."/>
            <person name="Cao Y."/>
            <person name="Gao Q."/>
            <person name="Zheng S."/>
            <person name="Li Y."/>
            <person name="Yu Y."/>
            <person name="Du H."/>
            <person name="Qi M."/>
            <person name="Li Y."/>
            <person name="Yu H."/>
            <person name="Cui Y."/>
            <person name="Wang N."/>
            <person name="Chen C."/>
            <person name="Wu H."/>
            <person name="Zhao Y."/>
            <person name="Zhang J."/>
            <person name="Li Y."/>
            <person name="Zhou W."/>
            <person name="Zhang B."/>
            <person name="Hu W."/>
            <person name="Eijk M."/>
            <person name="Tang J."/>
            <person name="Witsenboer H."/>
            <person name="Zhao S."/>
            <person name="Li Z."/>
            <person name="Zhang A."/>
            <person name="Wang D."/>
            <person name="Liang C."/>
        </authorList>
    </citation>
    <scope>NUCLEOTIDE SEQUENCE [LARGE SCALE GENOMIC DNA]</scope>
    <source>
        <strain evidence="2">cv. G1812</strain>
    </source>
</reference>
<name>A0A8R7UJF1_TRIUA</name>
<proteinExistence type="predicted"/>
<reference evidence="2" key="3">
    <citation type="submission" date="2022-06" db="UniProtKB">
        <authorList>
            <consortium name="EnsemblPlants"/>
        </authorList>
    </citation>
    <scope>IDENTIFICATION</scope>
</reference>
<reference evidence="3" key="1">
    <citation type="journal article" date="2013" name="Nature">
        <title>Draft genome of the wheat A-genome progenitor Triticum urartu.</title>
        <authorList>
            <person name="Ling H.Q."/>
            <person name="Zhao S."/>
            <person name="Liu D."/>
            <person name="Wang J."/>
            <person name="Sun H."/>
            <person name="Zhang C."/>
            <person name="Fan H."/>
            <person name="Li D."/>
            <person name="Dong L."/>
            <person name="Tao Y."/>
            <person name="Gao C."/>
            <person name="Wu H."/>
            <person name="Li Y."/>
            <person name="Cui Y."/>
            <person name="Guo X."/>
            <person name="Zheng S."/>
            <person name="Wang B."/>
            <person name="Yu K."/>
            <person name="Liang Q."/>
            <person name="Yang W."/>
            <person name="Lou X."/>
            <person name="Chen J."/>
            <person name="Feng M."/>
            <person name="Jian J."/>
            <person name="Zhang X."/>
            <person name="Luo G."/>
            <person name="Jiang Y."/>
            <person name="Liu J."/>
            <person name="Wang Z."/>
            <person name="Sha Y."/>
            <person name="Zhang B."/>
            <person name="Wu H."/>
            <person name="Tang D."/>
            <person name="Shen Q."/>
            <person name="Xue P."/>
            <person name="Zou S."/>
            <person name="Wang X."/>
            <person name="Liu X."/>
            <person name="Wang F."/>
            <person name="Yang Y."/>
            <person name="An X."/>
            <person name="Dong Z."/>
            <person name="Zhang K."/>
            <person name="Zhang X."/>
            <person name="Luo M.C."/>
            <person name="Dvorak J."/>
            <person name="Tong Y."/>
            <person name="Wang J."/>
            <person name="Yang H."/>
            <person name="Li Z."/>
            <person name="Wang D."/>
            <person name="Zhang A."/>
            <person name="Wang J."/>
        </authorList>
    </citation>
    <scope>NUCLEOTIDE SEQUENCE</scope>
    <source>
        <strain evidence="3">cv. G1812</strain>
    </source>
</reference>
<evidence type="ECO:0000313" key="3">
    <source>
        <dbReference type="Proteomes" id="UP000015106"/>
    </source>
</evidence>
<feature type="region of interest" description="Disordered" evidence="1">
    <location>
        <begin position="1"/>
        <end position="28"/>
    </location>
</feature>
<feature type="compositionally biased region" description="Basic and acidic residues" evidence="1">
    <location>
        <begin position="8"/>
        <end position="21"/>
    </location>
</feature>
<evidence type="ECO:0000313" key="2">
    <source>
        <dbReference type="EnsemblPlants" id="TuG1812G0500002554.01.T02.cds395117"/>
    </source>
</evidence>
<dbReference type="Gramene" id="TuG1812G0500002554.01.T02">
    <property type="protein sequence ID" value="TuG1812G0500002554.01.T02.cds395117"/>
    <property type="gene ID" value="TuG1812G0500002554.01"/>
</dbReference>
<protein>
    <submittedName>
        <fullName evidence="2">Uncharacterized protein</fullName>
    </submittedName>
</protein>
<dbReference type="Gramene" id="TuG1812G0500002554.01.T01">
    <property type="protein sequence ID" value="TuG1812G0500002554.01.T01.cds395117"/>
    <property type="gene ID" value="TuG1812G0500002554.01"/>
</dbReference>
<evidence type="ECO:0000256" key="1">
    <source>
        <dbReference type="SAM" id="MobiDB-lite"/>
    </source>
</evidence>